<evidence type="ECO:0000256" key="4">
    <source>
        <dbReference type="ARBA" id="ARBA00022833"/>
    </source>
</evidence>
<dbReference type="SUPFAM" id="SSF57667">
    <property type="entry name" value="beta-beta-alpha zinc fingers"/>
    <property type="match status" value="2"/>
</dbReference>
<organism evidence="7 8">
    <name type="scientific">Elysia crispata</name>
    <name type="common">lettuce slug</name>
    <dbReference type="NCBI Taxonomy" id="231223"/>
    <lineage>
        <taxon>Eukaryota</taxon>
        <taxon>Metazoa</taxon>
        <taxon>Spiralia</taxon>
        <taxon>Lophotrochozoa</taxon>
        <taxon>Mollusca</taxon>
        <taxon>Gastropoda</taxon>
        <taxon>Heterobranchia</taxon>
        <taxon>Euthyneura</taxon>
        <taxon>Panpulmonata</taxon>
        <taxon>Sacoglossa</taxon>
        <taxon>Placobranchoidea</taxon>
        <taxon>Plakobranchidae</taxon>
        <taxon>Elysia</taxon>
    </lineage>
</organism>
<evidence type="ECO:0000256" key="1">
    <source>
        <dbReference type="ARBA" id="ARBA00022723"/>
    </source>
</evidence>
<evidence type="ECO:0000256" key="5">
    <source>
        <dbReference type="PROSITE-ProRule" id="PRU00042"/>
    </source>
</evidence>
<name>A0AAE1E0U4_9GAST</name>
<feature type="domain" description="C2H2-type" evidence="6">
    <location>
        <begin position="175"/>
        <end position="202"/>
    </location>
</feature>
<dbReference type="AlphaFoldDB" id="A0AAE1E0U4"/>
<accession>A0AAE1E0U4</accession>
<dbReference type="SMART" id="SM00355">
    <property type="entry name" value="ZnF_C2H2"/>
    <property type="match status" value="5"/>
</dbReference>
<dbReference type="EMBL" id="JAWDGP010001677">
    <property type="protein sequence ID" value="KAK3789420.1"/>
    <property type="molecule type" value="Genomic_DNA"/>
</dbReference>
<dbReference type="Gene3D" id="3.30.160.60">
    <property type="entry name" value="Classic Zinc Finger"/>
    <property type="match status" value="3"/>
</dbReference>
<protein>
    <recommendedName>
        <fullName evidence="6">C2H2-type domain-containing protein</fullName>
    </recommendedName>
</protein>
<evidence type="ECO:0000256" key="2">
    <source>
        <dbReference type="ARBA" id="ARBA00022737"/>
    </source>
</evidence>
<reference evidence="7" key="1">
    <citation type="journal article" date="2023" name="G3 (Bethesda)">
        <title>A reference genome for the long-term kleptoplast-retaining sea slug Elysia crispata morphotype clarki.</title>
        <authorList>
            <person name="Eastman K.E."/>
            <person name="Pendleton A.L."/>
            <person name="Shaikh M.A."/>
            <person name="Suttiyut T."/>
            <person name="Ogas R."/>
            <person name="Tomko P."/>
            <person name="Gavelis G."/>
            <person name="Widhalm J.R."/>
            <person name="Wisecaver J.H."/>
        </authorList>
    </citation>
    <scope>NUCLEOTIDE SEQUENCE</scope>
    <source>
        <strain evidence="7">ECLA1</strain>
    </source>
</reference>
<dbReference type="PROSITE" id="PS00028">
    <property type="entry name" value="ZINC_FINGER_C2H2_1"/>
    <property type="match status" value="4"/>
</dbReference>
<keyword evidence="8" id="KW-1185">Reference proteome</keyword>
<proteinExistence type="predicted"/>
<dbReference type="InterPro" id="IPR013087">
    <property type="entry name" value="Znf_C2H2_type"/>
</dbReference>
<evidence type="ECO:0000313" key="7">
    <source>
        <dbReference type="EMBL" id="KAK3789420.1"/>
    </source>
</evidence>
<keyword evidence="1" id="KW-0479">Metal-binding</keyword>
<evidence type="ECO:0000256" key="3">
    <source>
        <dbReference type="ARBA" id="ARBA00022771"/>
    </source>
</evidence>
<evidence type="ECO:0000313" key="8">
    <source>
        <dbReference type="Proteomes" id="UP001283361"/>
    </source>
</evidence>
<dbReference type="PANTHER" id="PTHR24379">
    <property type="entry name" value="KRAB AND ZINC FINGER DOMAIN-CONTAINING"/>
    <property type="match status" value="1"/>
</dbReference>
<keyword evidence="2" id="KW-0677">Repeat</keyword>
<dbReference type="PANTHER" id="PTHR24379:SF121">
    <property type="entry name" value="C2H2-TYPE DOMAIN-CONTAINING PROTEIN"/>
    <property type="match status" value="1"/>
</dbReference>
<comment type="caution">
    <text evidence="7">The sequence shown here is derived from an EMBL/GenBank/DDBJ whole genome shotgun (WGS) entry which is preliminary data.</text>
</comment>
<dbReference type="Proteomes" id="UP001283361">
    <property type="component" value="Unassembled WGS sequence"/>
</dbReference>
<gene>
    <name evidence="7" type="ORF">RRG08_005566</name>
</gene>
<feature type="domain" description="C2H2-type" evidence="6">
    <location>
        <begin position="275"/>
        <end position="302"/>
    </location>
</feature>
<feature type="domain" description="C2H2-type" evidence="6">
    <location>
        <begin position="303"/>
        <end position="333"/>
    </location>
</feature>
<evidence type="ECO:0000259" key="6">
    <source>
        <dbReference type="PROSITE" id="PS50157"/>
    </source>
</evidence>
<sequence length="436" mass="49670">MIQQEQDSSAISADAIDQNTPKLSVKEENHGESVILFECLYLPHSSPLLSSSFLDNFDHYLECNTSKIDIKTHKSSLYLIDTCHINVQTPGSAEVNMPKNDSNSMFKLSLAEAISAETKADANIDPNLNLSSIGISSHFDNGLCCNICVVQFSSDQALNSHIQDNHTIKEEASKFVCLTCDKTLCNEQSFKRHIKAHDIDKKSLLNYVDADGQTSMNTCPLCSILSKTKRLLKDYILRKHNKDRKVFRCNRCSFSCLKPQTPSLHIRRHDEEPKFACDQCGKLYLTMTILKCHANAHIKTHEYCCHVLHCGKSFSMKGRLTDHVRKVHKTKKASEESMQKRQKGKTTSRFSGQNLLFRSKRKFRKEKDCAKEFKRCNQFNASTCINNNLKCDNFELRDIVVYDVVLPENEIELFQNLGTSSQYHLKNKVADQQKPS</sequence>
<dbReference type="InterPro" id="IPR036236">
    <property type="entry name" value="Znf_C2H2_sf"/>
</dbReference>
<keyword evidence="3 5" id="KW-0863">Zinc-finger</keyword>
<keyword evidence="4" id="KW-0862">Zinc</keyword>
<dbReference type="PROSITE" id="PS50157">
    <property type="entry name" value="ZINC_FINGER_C2H2_2"/>
    <property type="match status" value="3"/>
</dbReference>
<dbReference type="GO" id="GO:0008270">
    <property type="term" value="F:zinc ion binding"/>
    <property type="evidence" value="ECO:0007669"/>
    <property type="project" value="UniProtKB-KW"/>
</dbReference>